<comment type="subcellular location">
    <subcellularLocation>
        <location evidence="1 10">Nucleus</location>
    </subcellularLocation>
</comment>
<dbReference type="Pfam" id="PF03439">
    <property type="entry name" value="Spt5-NGN"/>
    <property type="match status" value="1"/>
</dbReference>
<dbReference type="PIRSF" id="PIRSF036945">
    <property type="entry name" value="Spt5"/>
    <property type="match status" value="1"/>
</dbReference>
<dbReference type="InterPro" id="IPR041973">
    <property type="entry name" value="KOW_Spt5_1"/>
</dbReference>
<gene>
    <name evidence="13" type="ORF">RB653_008231</name>
</gene>
<dbReference type="InterPro" id="IPR014722">
    <property type="entry name" value="Rib_uL2_dom2"/>
</dbReference>
<dbReference type="FunFam" id="2.30.30.30:FF:000016">
    <property type="entry name" value="Transcription elongation factor SPT5"/>
    <property type="match status" value="1"/>
</dbReference>
<keyword evidence="4" id="KW-0597">Phosphoprotein</keyword>
<evidence type="ECO:0000313" key="14">
    <source>
        <dbReference type="Proteomes" id="UP001344447"/>
    </source>
</evidence>
<dbReference type="CDD" id="cd06086">
    <property type="entry name" value="KOW_Spt5_6"/>
    <property type="match status" value="1"/>
</dbReference>
<proteinExistence type="inferred from homology"/>
<feature type="domain" description="KOW" evidence="12">
    <location>
        <begin position="570"/>
        <end position="597"/>
    </location>
</feature>
<evidence type="ECO:0000259" key="12">
    <source>
        <dbReference type="SMART" id="SM00739"/>
    </source>
</evidence>
<dbReference type="GO" id="GO:0032784">
    <property type="term" value="P:regulation of DNA-templated transcription elongation"/>
    <property type="evidence" value="ECO:0007669"/>
    <property type="project" value="InterPro"/>
</dbReference>
<dbReference type="FunFam" id="2.30.30.30:FF:000013">
    <property type="entry name" value="Transcription elongation factor SPT5"/>
    <property type="match status" value="1"/>
</dbReference>
<dbReference type="InterPro" id="IPR057934">
    <property type="entry name" value="KOW_Spt5_7"/>
</dbReference>
<dbReference type="InterPro" id="IPR005100">
    <property type="entry name" value="NGN-domain"/>
</dbReference>
<dbReference type="CDD" id="cd06082">
    <property type="entry name" value="KOW_Spt5_2"/>
    <property type="match status" value="1"/>
</dbReference>
<dbReference type="GO" id="GO:0006357">
    <property type="term" value="P:regulation of transcription by RNA polymerase II"/>
    <property type="evidence" value="ECO:0007669"/>
    <property type="project" value="InterPro"/>
</dbReference>
<dbReference type="CDD" id="cd09888">
    <property type="entry name" value="NGN_Euk"/>
    <property type="match status" value="1"/>
</dbReference>
<dbReference type="Gene3D" id="3.30.70.940">
    <property type="entry name" value="NusG, N-terminal domain"/>
    <property type="match status" value="1"/>
</dbReference>
<dbReference type="InterPro" id="IPR041976">
    <property type="entry name" value="KOW_Spt5_3"/>
</dbReference>
<keyword evidence="8 10" id="KW-0804">Transcription</keyword>
<dbReference type="InterPro" id="IPR041978">
    <property type="entry name" value="KOW_Spt5_5"/>
</dbReference>
<protein>
    <recommendedName>
        <fullName evidence="10">Transcription elongation factor SPT5</fullName>
    </recommendedName>
</protein>
<dbReference type="GO" id="GO:0005840">
    <property type="term" value="C:ribosome"/>
    <property type="evidence" value="ECO:0007669"/>
    <property type="project" value="InterPro"/>
</dbReference>
<feature type="compositionally biased region" description="Low complexity" evidence="11">
    <location>
        <begin position="630"/>
        <end position="639"/>
    </location>
</feature>
<dbReference type="Pfam" id="PF23284">
    <property type="entry name" value="KOW2_Spt5"/>
    <property type="match status" value="1"/>
</dbReference>
<evidence type="ECO:0000256" key="7">
    <source>
        <dbReference type="ARBA" id="ARBA00023159"/>
    </source>
</evidence>
<keyword evidence="6" id="KW-0805">Transcription regulation</keyword>
<dbReference type="CDD" id="cd06085">
    <property type="entry name" value="KOW_Spt5_5"/>
    <property type="match status" value="1"/>
</dbReference>
<feature type="compositionally biased region" description="Low complexity" evidence="11">
    <location>
        <begin position="784"/>
        <end position="806"/>
    </location>
</feature>
<evidence type="ECO:0000256" key="8">
    <source>
        <dbReference type="ARBA" id="ARBA00023163"/>
    </source>
</evidence>
<dbReference type="Pfam" id="PF23290">
    <property type="entry name" value="KOW5_SPT5"/>
    <property type="match status" value="1"/>
</dbReference>
<dbReference type="GO" id="GO:0003729">
    <property type="term" value="F:mRNA binding"/>
    <property type="evidence" value="ECO:0007669"/>
    <property type="project" value="TreeGrafter"/>
</dbReference>
<evidence type="ECO:0000256" key="3">
    <source>
        <dbReference type="ARBA" id="ARBA00022491"/>
    </source>
</evidence>
<evidence type="ECO:0000256" key="4">
    <source>
        <dbReference type="ARBA" id="ARBA00022553"/>
    </source>
</evidence>
<dbReference type="SMART" id="SM00739">
    <property type="entry name" value="KOW"/>
    <property type="match status" value="5"/>
</dbReference>
<keyword evidence="5" id="KW-0677">Repeat</keyword>
<dbReference type="InterPro" id="IPR039659">
    <property type="entry name" value="SPT5"/>
</dbReference>
<keyword evidence="7" id="KW-0010">Activator</keyword>
<dbReference type="Proteomes" id="UP001344447">
    <property type="component" value="Unassembled WGS sequence"/>
</dbReference>
<dbReference type="InterPro" id="IPR005825">
    <property type="entry name" value="Ribosomal_uL24_CS"/>
</dbReference>
<dbReference type="AlphaFoldDB" id="A0AAN7TS94"/>
<feature type="compositionally biased region" description="Polar residues" evidence="11">
    <location>
        <begin position="807"/>
        <end position="844"/>
    </location>
</feature>
<evidence type="ECO:0000256" key="5">
    <source>
        <dbReference type="ARBA" id="ARBA00022737"/>
    </source>
</evidence>
<keyword evidence="14" id="KW-1185">Reference proteome</keyword>
<dbReference type="InterPro" id="IPR039385">
    <property type="entry name" value="NGN_Euk"/>
</dbReference>
<dbReference type="InterPro" id="IPR041975">
    <property type="entry name" value="KOW_Spt5_2"/>
</dbReference>
<dbReference type="GO" id="GO:0032044">
    <property type="term" value="C:DSIF complex"/>
    <property type="evidence" value="ECO:0007669"/>
    <property type="project" value="TreeGrafter"/>
</dbReference>
<feature type="compositionally biased region" description="Polar residues" evidence="11">
    <location>
        <begin position="759"/>
        <end position="775"/>
    </location>
</feature>
<sequence>MAHSDDENYDGEENFEDEDEEYDDSEEEDESSSRRNSKKSKNDYFEDEAEADDAEDDYEEDEGEAEDGFEQLSSEQMKKDREAYSSMRERDNGLSNILQKVQKYADGEDYGYDDDEADYDEDLPKQSYWRLKCRVGEEKLFVASMMQKMLNNRNSQNANDHILIKSIMAPHHLSGYVYVEAEREVHVRQAIKGMTSLVSFTPVITPLKDIIEVISANKKNVDLQKGGWVRIRLGKYKADIGQIISYDPSKSRVTVKLIPRLDLPAIAQSLQDKENKASGGTDKSANIPKRKRTRPQARFFNPDEVEKMKIPINQSTTLNGLFYILNGDKYKDGFLHKVFRVASVNVDGVVPSLEELQKFQDRGETQIDSDGQPIENTQPEISSVPLLPRLQTKATHFAKGDTVKVIQGDLKNLMAIVESVEEDRVLILPIDEQIKDLFAFKPYELQKYFKVGDHVKAIGGRYEGETGMVLRVDDLQVVLLSDLTMSEIKVKPQDLQECTEVATGRLELGNYELHDLVQIGPHKVGVIIKVERDSFKILDESSNVSTVKLQEVGNKRRNKSFTTLDAHHNTITSGDLIEVVDGAYKGKQGTILHISRNFLFIKSKDVFENGGVFVVRTQYCSLLGGNKNKQSNIQQQQQQGGRGSFGGGGGGRGGNNNSGGGGGGRGGHGGGRGGRGREDSPLHKVVTIKKGSWKGYVGIVKECTDTMVQVELQTNSKKINVLKTDIILPNERQQMQQQQSNDWDQLYNASRTPMREDPSQTPMRMNTPARSSHSDPWSMRESSDYFSSSSGRDSGSYNNSSDYSSGTTPGTNYSLYSPYTPNTPLDGSNRSDSNYTPYDRSTPSIGGYGNDPNPTPSYLSNYTPHEIPSSPYTPHNPQTPATPNSSEDHDEEVEPQYWSGTKIEVVFKDSGKHAVVLDNLTESIVRVEMLDTKEIVDNVSQSQLNLVPPAKKDRVVIVKGKLCGHCGSLFILTDENTGIVKMDSNFDFKVFKMSYIGKLIR</sequence>
<dbReference type="Gene3D" id="2.30.30.30">
    <property type="match status" value="3"/>
</dbReference>
<dbReference type="PANTHER" id="PTHR11125">
    <property type="entry name" value="SUPPRESSOR OF TY 5"/>
    <property type="match status" value="1"/>
</dbReference>
<dbReference type="InterPro" id="IPR041977">
    <property type="entry name" value="KOW_Spt5_4"/>
</dbReference>
<feature type="compositionally biased region" description="Acidic residues" evidence="11">
    <location>
        <begin position="7"/>
        <end position="30"/>
    </location>
</feature>
<feature type="compositionally biased region" description="Acidic residues" evidence="11">
    <location>
        <begin position="45"/>
        <end position="69"/>
    </location>
</feature>
<dbReference type="InterPro" id="IPR017071">
    <property type="entry name" value="TF_Spt5_eukaryote"/>
</dbReference>
<evidence type="ECO:0000256" key="6">
    <source>
        <dbReference type="ARBA" id="ARBA00023015"/>
    </source>
</evidence>
<feature type="region of interest" description="Disordered" evidence="11">
    <location>
        <begin position="1"/>
        <end position="97"/>
    </location>
</feature>
<dbReference type="GO" id="GO:0006412">
    <property type="term" value="P:translation"/>
    <property type="evidence" value="ECO:0007669"/>
    <property type="project" value="InterPro"/>
</dbReference>
<dbReference type="GO" id="GO:0003735">
    <property type="term" value="F:structural constituent of ribosome"/>
    <property type="evidence" value="ECO:0007669"/>
    <property type="project" value="InterPro"/>
</dbReference>
<evidence type="ECO:0000256" key="1">
    <source>
        <dbReference type="ARBA" id="ARBA00004123"/>
    </source>
</evidence>
<comment type="caution">
    <text evidence="13">The sequence shown here is derived from an EMBL/GenBank/DDBJ whole genome shotgun (WGS) entry which is preliminary data.</text>
</comment>
<dbReference type="Pfam" id="PF23291">
    <property type="entry name" value="KOW4_SPT5"/>
    <property type="match status" value="1"/>
</dbReference>
<dbReference type="EMBL" id="JAVFKY010000003">
    <property type="protein sequence ID" value="KAK5578559.1"/>
    <property type="molecule type" value="Genomic_DNA"/>
</dbReference>
<feature type="compositionally biased region" description="Basic and acidic residues" evidence="11">
    <location>
        <begin position="76"/>
        <end position="92"/>
    </location>
</feature>
<feature type="region of interest" description="Disordered" evidence="11">
    <location>
        <begin position="752"/>
        <end position="895"/>
    </location>
</feature>
<feature type="region of interest" description="Disordered" evidence="11">
    <location>
        <begin position="630"/>
        <end position="684"/>
    </location>
</feature>
<evidence type="ECO:0000256" key="9">
    <source>
        <dbReference type="ARBA" id="ARBA00023242"/>
    </source>
</evidence>
<reference evidence="13 14" key="1">
    <citation type="submission" date="2023-11" db="EMBL/GenBank/DDBJ databases">
        <title>Dfirmibasis_genome.</title>
        <authorList>
            <person name="Edelbroek B."/>
            <person name="Kjellin J."/>
            <person name="Jerlstrom-Hultqvist J."/>
            <person name="Soderbom F."/>
        </authorList>
    </citation>
    <scope>NUCLEOTIDE SEQUENCE [LARGE SCALE GENOMIC DNA]</scope>
    <source>
        <strain evidence="13 14">TNS-C-14</strain>
    </source>
</reference>
<feature type="compositionally biased region" description="Polar residues" evidence="11">
    <location>
        <begin position="870"/>
        <end position="885"/>
    </location>
</feature>
<dbReference type="Pfam" id="PF23037">
    <property type="entry name" value="KOWx_SPT5"/>
    <property type="match status" value="1"/>
</dbReference>
<dbReference type="InterPro" id="IPR005824">
    <property type="entry name" value="KOW"/>
</dbReference>
<evidence type="ECO:0000256" key="2">
    <source>
        <dbReference type="ARBA" id="ARBA00006956"/>
    </source>
</evidence>
<feature type="compositionally biased region" description="Gly residues" evidence="11">
    <location>
        <begin position="640"/>
        <end position="673"/>
    </location>
</feature>
<dbReference type="Pfam" id="PF23287">
    <property type="entry name" value="KOW7_SPT5"/>
    <property type="match status" value="1"/>
</dbReference>
<evidence type="ECO:0000256" key="11">
    <source>
        <dbReference type="SAM" id="MobiDB-lite"/>
    </source>
</evidence>
<keyword evidence="9 10" id="KW-0539">Nucleus</keyword>
<dbReference type="PANTHER" id="PTHR11125:SF7">
    <property type="entry name" value="TRANSCRIPTION ELONGATION FACTOR SPT5"/>
    <property type="match status" value="1"/>
</dbReference>
<dbReference type="SUPFAM" id="SSF50104">
    <property type="entry name" value="Translation proteins SH3-like domain"/>
    <property type="match status" value="3"/>
</dbReference>
<feature type="domain" description="KOW" evidence="12">
    <location>
        <begin position="448"/>
        <end position="475"/>
    </location>
</feature>
<dbReference type="InterPro" id="IPR036735">
    <property type="entry name" value="NGN_dom_sf"/>
</dbReference>
<accession>A0AAN7TS94</accession>
<name>A0AAN7TS94_9MYCE</name>
<keyword evidence="3" id="KW-0678">Repressor</keyword>
<dbReference type="CDD" id="cd06081">
    <property type="entry name" value="KOW_Spt5_1"/>
    <property type="match status" value="1"/>
</dbReference>
<organism evidence="13 14">
    <name type="scientific">Dictyostelium firmibasis</name>
    <dbReference type="NCBI Taxonomy" id="79012"/>
    <lineage>
        <taxon>Eukaryota</taxon>
        <taxon>Amoebozoa</taxon>
        <taxon>Evosea</taxon>
        <taxon>Eumycetozoa</taxon>
        <taxon>Dictyostelia</taxon>
        <taxon>Dictyosteliales</taxon>
        <taxon>Dictyosteliaceae</taxon>
        <taxon>Dictyostelium</taxon>
    </lineage>
</organism>
<evidence type="ECO:0000256" key="10">
    <source>
        <dbReference type="PIRNR" id="PIRNR036945"/>
    </source>
</evidence>
<feature type="domain" description="KOW" evidence="12">
    <location>
        <begin position="396"/>
        <end position="423"/>
    </location>
</feature>
<dbReference type="CDD" id="cd06083">
    <property type="entry name" value="KOW_Spt5_3"/>
    <property type="match status" value="1"/>
</dbReference>
<feature type="domain" description="KOW" evidence="12">
    <location>
        <begin position="222"/>
        <end position="249"/>
    </location>
</feature>
<dbReference type="Pfam" id="PF00467">
    <property type="entry name" value="KOW"/>
    <property type="match status" value="1"/>
</dbReference>
<dbReference type="CDD" id="cd06084">
    <property type="entry name" value="KOW_Spt5_4"/>
    <property type="match status" value="1"/>
</dbReference>
<comment type="similarity">
    <text evidence="2 10">Belongs to the SPT5 family.</text>
</comment>
<dbReference type="PROSITE" id="PS01108">
    <property type="entry name" value="RIBOSOMAL_L24"/>
    <property type="match status" value="2"/>
</dbReference>
<feature type="region of interest" description="Disordered" evidence="11">
    <location>
        <begin position="272"/>
        <end position="295"/>
    </location>
</feature>
<dbReference type="InterPro" id="IPR008991">
    <property type="entry name" value="Translation_prot_SH3-like_sf"/>
</dbReference>
<evidence type="ECO:0000313" key="13">
    <source>
        <dbReference type="EMBL" id="KAK5578559.1"/>
    </source>
</evidence>
<feature type="domain" description="KOW" evidence="12">
    <location>
        <begin position="948"/>
        <end position="975"/>
    </location>
</feature>
<dbReference type="Pfam" id="PF23042">
    <property type="entry name" value="KOW1_SPT5"/>
    <property type="match status" value="1"/>
</dbReference>
<dbReference type="InterPro" id="IPR057936">
    <property type="entry name" value="KOWx_Spt5"/>
</dbReference>
<dbReference type="GO" id="GO:0006368">
    <property type="term" value="P:transcription elongation by RNA polymerase II"/>
    <property type="evidence" value="ECO:0007669"/>
    <property type="project" value="TreeGrafter"/>
</dbReference>